<dbReference type="InterPro" id="IPR000215">
    <property type="entry name" value="Serpin_fam"/>
</dbReference>
<evidence type="ECO:0000259" key="2">
    <source>
        <dbReference type="SMART" id="SM00093"/>
    </source>
</evidence>
<dbReference type="Pfam" id="PF00079">
    <property type="entry name" value="Serpin"/>
    <property type="match status" value="1"/>
</dbReference>
<dbReference type="Gene3D" id="2.30.39.10">
    <property type="entry name" value="Alpha-1-antitrypsin, domain 1"/>
    <property type="match status" value="1"/>
</dbReference>
<sequence length="457" mass="48483">MAPFPPANPPEFDHHGPSRRHLLTLAALVPAVAALLGSCSSASGKALTSKTAHETVAPSEVASQVTTAASACDQLGGRLLAHYLKEAADTTAMASPLSLAFVMAILADGATDAAAQGYDALLGLSDEERDRAWSAIQNSLNRYDRDLKGFDPDKIPDKPLVHLANHVLIAERKDLQVKQSYLDTVLRWFSAEIEQINVNSMQKNLDAWASRNTAGLIPKSGINVTSDTRLVVQNALLFAAQWASPFKAEDTSPKNFALADGKTIKADLMHDTRSIPYTTGQGWAAVRLNYSGGGSNADGSPEDSQLALDVVLPDSGNLPSSMDAGTWAAASDALDSATTREVKLALPKLDLTSQPKELLEFLKEQGLKPEGLDKIAPGLTLAHVVQQVRLILDEEGTVAAALSEGEVAVMAAPEPDKPIEFTVDHPYVLRLRDLTSGTALVEAAVMDPTVKTIGAST</sequence>
<dbReference type="Gene3D" id="3.30.497.10">
    <property type="entry name" value="Antithrombin, subunit I, domain 2"/>
    <property type="match status" value="1"/>
</dbReference>
<dbReference type="PROSITE" id="PS51318">
    <property type="entry name" value="TAT"/>
    <property type="match status" value="1"/>
</dbReference>
<organism evidence="3 4">
    <name type="scientific">Actinomyces johnsonii</name>
    <dbReference type="NCBI Taxonomy" id="544581"/>
    <lineage>
        <taxon>Bacteria</taxon>
        <taxon>Bacillati</taxon>
        <taxon>Actinomycetota</taxon>
        <taxon>Actinomycetes</taxon>
        <taxon>Actinomycetales</taxon>
        <taxon>Actinomycetaceae</taxon>
        <taxon>Actinomyces</taxon>
    </lineage>
</organism>
<dbReference type="GO" id="GO:0004867">
    <property type="term" value="F:serine-type endopeptidase inhibitor activity"/>
    <property type="evidence" value="ECO:0007669"/>
    <property type="project" value="InterPro"/>
</dbReference>
<name>A0A507ZVZ0_9ACTO</name>
<comment type="caution">
    <text evidence="3">The sequence shown here is derived from an EMBL/GenBank/DDBJ whole genome shotgun (WGS) entry which is preliminary data.</text>
</comment>
<dbReference type="PANTHER" id="PTHR11461:SF211">
    <property type="entry name" value="GH10112P-RELATED"/>
    <property type="match status" value="1"/>
</dbReference>
<dbReference type="InterPro" id="IPR036186">
    <property type="entry name" value="Serpin_sf"/>
</dbReference>
<dbReference type="PANTHER" id="PTHR11461">
    <property type="entry name" value="SERINE PROTEASE INHIBITOR, SERPIN"/>
    <property type="match status" value="1"/>
</dbReference>
<dbReference type="InterPro" id="IPR042185">
    <property type="entry name" value="Serpin_sf_2"/>
</dbReference>
<dbReference type="RefSeq" id="WP_141424974.1">
    <property type="nucleotide sequence ID" value="NZ_JASPFB010000012.1"/>
</dbReference>
<comment type="similarity">
    <text evidence="1">Belongs to the serpin family.</text>
</comment>
<proteinExistence type="inferred from homology"/>
<evidence type="ECO:0000313" key="4">
    <source>
        <dbReference type="Proteomes" id="UP000319010"/>
    </source>
</evidence>
<dbReference type="InterPro" id="IPR023796">
    <property type="entry name" value="Serpin_dom"/>
</dbReference>
<dbReference type="GO" id="GO:0005615">
    <property type="term" value="C:extracellular space"/>
    <property type="evidence" value="ECO:0007669"/>
    <property type="project" value="InterPro"/>
</dbReference>
<evidence type="ECO:0000256" key="1">
    <source>
        <dbReference type="RuleBase" id="RU000411"/>
    </source>
</evidence>
<feature type="domain" description="Serpin" evidence="2">
    <location>
        <begin position="77"/>
        <end position="448"/>
    </location>
</feature>
<dbReference type="SMART" id="SM00093">
    <property type="entry name" value="SERPIN"/>
    <property type="match status" value="1"/>
</dbReference>
<accession>A0A507ZVZ0</accession>
<reference evidence="3 4" key="1">
    <citation type="submission" date="2019-06" db="EMBL/GenBank/DDBJ databases">
        <title>Draft genome sequence of Actinomyces johnsonii CCUG 34287T.</title>
        <authorList>
            <person name="Salva-Serra F."/>
            <person name="Cardew S."/>
            <person name="Moore E."/>
        </authorList>
    </citation>
    <scope>NUCLEOTIDE SEQUENCE [LARGE SCALE GENOMIC DNA]</scope>
    <source>
        <strain evidence="3 4">CCUG 34287</strain>
    </source>
</reference>
<protein>
    <submittedName>
        <fullName evidence="3">Serpin</fullName>
    </submittedName>
</protein>
<dbReference type="AlphaFoldDB" id="A0A507ZVZ0"/>
<dbReference type="InterPro" id="IPR006311">
    <property type="entry name" value="TAT_signal"/>
</dbReference>
<dbReference type="InterPro" id="IPR042178">
    <property type="entry name" value="Serpin_sf_1"/>
</dbReference>
<dbReference type="Proteomes" id="UP000319010">
    <property type="component" value="Unassembled WGS sequence"/>
</dbReference>
<gene>
    <name evidence="3" type="ORF">FK256_12525</name>
</gene>
<dbReference type="SUPFAM" id="SSF56574">
    <property type="entry name" value="Serpins"/>
    <property type="match status" value="1"/>
</dbReference>
<dbReference type="EMBL" id="VICB01000023">
    <property type="protein sequence ID" value="TQD41659.1"/>
    <property type="molecule type" value="Genomic_DNA"/>
</dbReference>
<evidence type="ECO:0000313" key="3">
    <source>
        <dbReference type="EMBL" id="TQD41659.1"/>
    </source>
</evidence>